<comment type="cofactor">
    <cofactor evidence="1">
        <name>[4Fe-4S] cluster</name>
        <dbReference type="ChEBI" id="CHEBI:49883"/>
    </cofactor>
</comment>
<evidence type="ECO:0000256" key="2">
    <source>
        <dbReference type="ARBA" id="ARBA00022603"/>
    </source>
</evidence>
<keyword evidence="3" id="KW-0808">Transferase</keyword>
<keyword evidence="2" id="KW-0489">Methyltransferase</keyword>
<dbReference type="InterPro" id="IPR006638">
    <property type="entry name" value="Elp3/MiaA/NifB-like_rSAM"/>
</dbReference>
<dbReference type="SFLD" id="SFLDG01123">
    <property type="entry name" value="methyltransferase_(Class_B)"/>
    <property type="match status" value="1"/>
</dbReference>
<evidence type="ECO:0000256" key="1">
    <source>
        <dbReference type="ARBA" id="ARBA00001966"/>
    </source>
</evidence>
<evidence type="ECO:0000256" key="3">
    <source>
        <dbReference type="ARBA" id="ARBA00022679"/>
    </source>
</evidence>
<dbReference type="InterPro" id="IPR034466">
    <property type="entry name" value="Methyltransferase_Class_B"/>
</dbReference>
<sequence length="614" mass="68587">MLHSDIAARRRFQLILVKPSHYDDDGYVIRWWRAMTPSNSLAAVYGIAADCAERRVLGPDVDFDIEAIDETNTRIDIPGLLRRFRSHGGFGCVALIGVQSNQYPRALDIARSFRAAGIAVAIGGFHVSGCLSMLDGRAVELDACREMGVAIFAGEAEGRLESVIADVAAGRLAPLYNHMKELPGMDGVPVPFLPKRYIERTLGSSASFDAGRGCPYQCSFCTIINVQGRKSRYRSADDVEHIVRLNWAQGIRKFFITDDNFARNKEWESTFDRLIQLREKDGIPLGLMIQVDTLCHKIPNFMEKAKRAGVTKVFIGLENINPDNLALAKKRQNKITEYRKMLLAWKEQGILTIAGYILGFPADTPETIKRDIAIIQEELPIDLLEFFCLTPLPGSEDHQTLWKNGTAMEADLNSYDVEHVCTAHPKMSKQEWQDIYHEAWQLYYTPKHMKVLLRRAAATGVPIGNLAKYLLTFSTTDRLEKVHPLQGGIFRLKHPSERRPGLPRENPWLFWLRFGCETLVKHSVLTVAIGRLLIWKTVIAYTPGAGNYLDRALTPVSDDGDETLDLLTKTAGARAAVAHFKKIAGLTGPKSLDARPRVSAARSSRRARPAAPIA</sequence>
<dbReference type="SFLD" id="SFLDG01082">
    <property type="entry name" value="B12-binding_domain_containing"/>
    <property type="match status" value="1"/>
</dbReference>
<dbReference type="PANTHER" id="PTHR43409">
    <property type="entry name" value="ANAEROBIC MAGNESIUM-PROTOPORPHYRIN IX MONOMETHYL ESTER CYCLASE-RELATED"/>
    <property type="match status" value="1"/>
</dbReference>
<dbReference type="SUPFAM" id="SSF102114">
    <property type="entry name" value="Radical SAM enzymes"/>
    <property type="match status" value="1"/>
</dbReference>
<evidence type="ECO:0000256" key="4">
    <source>
        <dbReference type="ARBA" id="ARBA00022691"/>
    </source>
</evidence>
<dbReference type="SMART" id="SM00729">
    <property type="entry name" value="Elp3"/>
    <property type="match status" value="1"/>
</dbReference>
<evidence type="ECO:0000256" key="5">
    <source>
        <dbReference type="ARBA" id="ARBA00022723"/>
    </source>
</evidence>
<keyword evidence="7" id="KW-0411">Iron-sulfur</keyword>
<dbReference type="PROSITE" id="PS51918">
    <property type="entry name" value="RADICAL_SAM"/>
    <property type="match status" value="1"/>
</dbReference>
<evidence type="ECO:0000256" key="6">
    <source>
        <dbReference type="ARBA" id="ARBA00023004"/>
    </source>
</evidence>
<dbReference type="RefSeq" id="WP_224496751.1">
    <property type="nucleotide sequence ID" value="NZ_CP088285.1"/>
</dbReference>
<keyword evidence="11" id="KW-1185">Reference proteome</keyword>
<dbReference type="PANTHER" id="PTHR43409:SF7">
    <property type="entry name" value="BLL1977 PROTEIN"/>
    <property type="match status" value="1"/>
</dbReference>
<organism evidence="10 11">
    <name type="scientific">Bradyrhizobium septentrionale</name>
    <dbReference type="NCBI Taxonomy" id="1404411"/>
    <lineage>
        <taxon>Bacteria</taxon>
        <taxon>Pseudomonadati</taxon>
        <taxon>Pseudomonadota</taxon>
        <taxon>Alphaproteobacteria</taxon>
        <taxon>Hyphomicrobiales</taxon>
        <taxon>Nitrobacteraceae</taxon>
        <taxon>Bradyrhizobium</taxon>
    </lineage>
</organism>
<keyword evidence="4" id="KW-0949">S-adenosyl-L-methionine</keyword>
<accession>A0ABZ2NQX9</accession>
<dbReference type="InterPro" id="IPR007197">
    <property type="entry name" value="rSAM"/>
</dbReference>
<dbReference type="SFLD" id="SFLDS00029">
    <property type="entry name" value="Radical_SAM"/>
    <property type="match status" value="1"/>
</dbReference>
<reference evidence="10" key="2">
    <citation type="submission" date="2024-03" db="EMBL/GenBank/DDBJ databases">
        <authorList>
            <person name="Bromfield E.S.P."/>
            <person name="Cloutier S."/>
        </authorList>
    </citation>
    <scope>NUCLEOTIDE SEQUENCE</scope>
    <source>
        <strain evidence="10">5S5</strain>
    </source>
</reference>
<evidence type="ECO:0000256" key="8">
    <source>
        <dbReference type="SAM" id="MobiDB-lite"/>
    </source>
</evidence>
<evidence type="ECO:0000313" key="10">
    <source>
        <dbReference type="EMBL" id="WXC76899.1"/>
    </source>
</evidence>
<gene>
    <name evidence="10" type="ORF">WDK88_25875</name>
</gene>
<name>A0ABZ2NQX9_9BRAD</name>
<evidence type="ECO:0000313" key="11">
    <source>
        <dbReference type="Proteomes" id="UP001432046"/>
    </source>
</evidence>
<keyword evidence="5" id="KW-0479">Metal-binding</keyword>
<dbReference type="Gene3D" id="3.80.30.20">
    <property type="entry name" value="tm_1862 like domain"/>
    <property type="match status" value="1"/>
</dbReference>
<dbReference type="EMBL" id="CP147711">
    <property type="protein sequence ID" value="WXC76899.1"/>
    <property type="molecule type" value="Genomic_DNA"/>
</dbReference>
<feature type="domain" description="Radical SAM core" evidence="9">
    <location>
        <begin position="200"/>
        <end position="430"/>
    </location>
</feature>
<proteinExistence type="predicted"/>
<dbReference type="InterPro" id="IPR058240">
    <property type="entry name" value="rSAM_sf"/>
</dbReference>
<dbReference type="InterPro" id="IPR023404">
    <property type="entry name" value="rSAM_horseshoe"/>
</dbReference>
<dbReference type="InterPro" id="IPR051198">
    <property type="entry name" value="BchE-like"/>
</dbReference>
<feature type="region of interest" description="Disordered" evidence="8">
    <location>
        <begin position="587"/>
        <end position="614"/>
    </location>
</feature>
<reference evidence="10" key="1">
    <citation type="journal article" date="2021" name="Int. J. Syst. Evol. Microbiol.">
        <title>Bradyrhizobium septentrionale sp. nov. (sv. septentrionale) and Bradyrhizobium quebecense sp. nov. (sv. septentrionale) associated with legumes native to Canada possess rearranged symbiosis genes and numerous insertion sequences.</title>
        <authorList>
            <person name="Bromfield E.S.P."/>
            <person name="Cloutier S."/>
        </authorList>
    </citation>
    <scope>NUCLEOTIDE SEQUENCE</scope>
    <source>
        <strain evidence="10">5S5</strain>
    </source>
</reference>
<protein>
    <submittedName>
        <fullName evidence="10">Radical SAM protein</fullName>
    </submittedName>
</protein>
<dbReference type="CDD" id="cd01335">
    <property type="entry name" value="Radical_SAM"/>
    <property type="match status" value="1"/>
</dbReference>
<evidence type="ECO:0000259" key="9">
    <source>
        <dbReference type="PROSITE" id="PS51918"/>
    </source>
</evidence>
<dbReference type="Pfam" id="PF04055">
    <property type="entry name" value="Radical_SAM"/>
    <property type="match status" value="1"/>
</dbReference>
<dbReference type="Proteomes" id="UP001432046">
    <property type="component" value="Chromosome"/>
</dbReference>
<evidence type="ECO:0000256" key="7">
    <source>
        <dbReference type="ARBA" id="ARBA00023014"/>
    </source>
</evidence>
<keyword evidence="6" id="KW-0408">Iron</keyword>